<keyword evidence="8 14" id="KW-0067">ATP-binding</keyword>
<evidence type="ECO:0000256" key="8">
    <source>
        <dbReference type="ARBA" id="ARBA00022840"/>
    </source>
</evidence>
<gene>
    <name evidence="17" type="ORF">V1Y59_05640</name>
</gene>
<reference evidence="17 18" key="1">
    <citation type="submission" date="2024-01" db="EMBL/GenBank/DDBJ databases">
        <title>Draft genome sequence of Gordonia sp. PKS22-38.</title>
        <authorList>
            <person name="Suphannarot A."/>
            <person name="Mingma R."/>
        </authorList>
    </citation>
    <scope>NUCLEOTIDE SEQUENCE [LARGE SCALE GENOMIC DNA]</scope>
    <source>
        <strain evidence="17 18">PKS22-38</strain>
    </source>
</reference>
<sequence>MAVHLTRIYTRTGDDGTTGLSDFSRVPKTDVRVAAYADCDEANAVIGVALALGDDVPAGIADVLETVQNDLFDAGADLSTPVVENPEYPPLRIEQDYIDALEAWCDEFGADLPSLDSFILPGGSGLSALLHQARTVARRAERSAWAAVDADPDATSVLPARYLNRLSDLLFILARVANRPPLGDGDVKWVPGGDRRRPPVRGGGRGAAGDGERDR</sequence>
<keyword evidence="7 14" id="KW-0547">Nucleotide-binding</keyword>
<evidence type="ECO:0000256" key="13">
    <source>
        <dbReference type="ARBA" id="ARBA00048692"/>
    </source>
</evidence>
<dbReference type="Gene3D" id="1.20.1200.10">
    <property type="entry name" value="Cobalamin adenosyltransferase-like"/>
    <property type="match status" value="1"/>
</dbReference>
<dbReference type="PANTHER" id="PTHR12213">
    <property type="entry name" value="CORRINOID ADENOSYLTRANSFERASE"/>
    <property type="match status" value="1"/>
</dbReference>
<dbReference type="SUPFAM" id="SSF89028">
    <property type="entry name" value="Cobalamin adenosyltransferase-like"/>
    <property type="match status" value="1"/>
</dbReference>
<proteinExistence type="inferred from homology"/>
<dbReference type="EC" id="2.5.1.17" evidence="3 14"/>
<dbReference type="Pfam" id="PF01923">
    <property type="entry name" value="Cob_adeno_trans"/>
    <property type="match status" value="1"/>
</dbReference>
<comment type="caution">
    <text evidence="17">The sequence shown here is derived from an EMBL/GenBank/DDBJ whole genome shotgun (WGS) entry which is preliminary data.</text>
</comment>
<evidence type="ECO:0000256" key="11">
    <source>
        <dbReference type="ARBA" id="ARBA00033354"/>
    </source>
</evidence>
<dbReference type="InterPro" id="IPR029499">
    <property type="entry name" value="PduO-typ"/>
</dbReference>
<evidence type="ECO:0000256" key="6">
    <source>
        <dbReference type="ARBA" id="ARBA00022679"/>
    </source>
</evidence>
<comment type="catalytic activity">
    <reaction evidence="12 14">
        <text>2 cob(II)yrinate a,c diamide + reduced [electron-transfer flavoprotein] + 2 ATP = 2 adenosylcob(III)yrinate a,c-diamide + 2 triphosphate + oxidized [electron-transfer flavoprotein] + 3 H(+)</text>
        <dbReference type="Rhea" id="RHEA:11528"/>
        <dbReference type="Rhea" id="RHEA-COMP:10685"/>
        <dbReference type="Rhea" id="RHEA-COMP:10686"/>
        <dbReference type="ChEBI" id="CHEBI:15378"/>
        <dbReference type="ChEBI" id="CHEBI:18036"/>
        <dbReference type="ChEBI" id="CHEBI:30616"/>
        <dbReference type="ChEBI" id="CHEBI:57692"/>
        <dbReference type="ChEBI" id="CHEBI:58307"/>
        <dbReference type="ChEBI" id="CHEBI:58503"/>
        <dbReference type="ChEBI" id="CHEBI:58537"/>
        <dbReference type="EC" id="2.5.1.17"/>
    </reaction>
</comment>
<organism evidence="17 18">
    <name type="scientific">Gordonia prachuapensis</name>
    <dbReference type="NCBI Taxonomy" id="3115651"/>
    <lineage>
        <taxon>Bacteria</taxon>
        <taxon>Bacillati</taxon>
        <taxon>Actinomycetota</taxon>
        <taxon>Actinomycetes</taxon>
        <taxon>Mycobacteriales</taxon>
        <taxon>Gordoniaceae</taxon>
        <taxon>Gordonia</taxon>
    </lineage>
</organism>
<evidence type="ECO:0000256" key="7">
    <source>
        <dbReference type="ARBA" id="ARBA00022741"/>
    </source>
</evidence>
<dbReference type="EMBL" id="JAZDUE010000003">
    <property type="protein sequence ID" value="MEE4022556.1"/>
    <property type="molecule type" value="Genomic_DNA"/>
</dbReference>
<evidence type="ECO:0000256" key="10">
    <source>
        <dbReference type="ARBA" id="ARBA00033334"/>
    </source>
</evidence>
<dbReference type="InterPro" id="IPR016030">
    <property type="entry name" value="CblAdoTrfase-like"/>
</dbReference>
<evidence type="ECO:0000256" key="1">
    <source>
        <dbReference type="ARBA" id="ARBA00005121"/>
    </source>
</evidence>
<comment type="pathway">
    <text evidence="1 14">Cofactor biosynthesis; adenosylcobalamin biosynthesis; adenosylcobalamin from cob(II)yrinate a,c-diamide: step 2/7.</text>
</comment>
<feature type="domain" description="Cobalamin adenosyltransferase-like" evidence="16">
    <location>
        <begin position="8"/>
        <end position="177"/>
    </location>
</feature>
<keyword evidence="5 14" id="KW-0169">Cobalamin biosynthesis</keyword>
<dbReference type="GO" id="GO:0008817">
    <property type="term" value="F:corrinoid adenosyltransferase activity"/>
    <property type="evidence" value="ECO:0007669"/>
    <property type="project" value="UniProtKB-EC"/>
</dbReference>
<keyword evidence="18" id="KW-1185">Reference proteome</keyword>
<evidence type="ECO:0000256" key="14">
    <source>
        <dbReference type="RuleBase" id="RU366026"/>
    </source>
</evidence>
<dbReference type="InterPro" id="IPR036451">
    <property type="entry name" value="CblAdoTrfase-like_sf"/>
</dbReference>
<accession>A0ABU7MR25</accession>
<evidence type="ECO:0000256" key="3">
    <source>
        <dbReference type="ARBA" id="ARBA00012454"/>
    </source>
</evidence>
<comment type="similarity">
    <text evidence="2 14">Belongs to the Cob(I)alamin adenosyltransferase family.</text>
</comment>
<evidence type="ECO:0000256" key="4">
    <source>
        <dbReference type="ARBA" id="ARBA00020963"/>
    </source>
</evidence>
<evidence type="ECO:0000256" key="12">
    <source>
        <dbReference type="ARBA" id="ARBA00048555"/>
    </source>
</evidence>
<name>A0ABU7MR25_9ACTN</name>
<evidence type="ECO:0000259" key="16">
    <source>
        <dbReference type="Pfam" id="PF01923"/>
    </source>
</evidence>
<dbReference type="PANTHER" id="PTHR12213:SF0">
    <property type="entry name" value="CORRINOID ADENOSYLTRANSFERASE MMAB"/>
    <property type="match status" value="1"/>
</dbReference>
<dbReference type="Proteomes" id="UP001335729">
    <property type="component" value="Unassembled WGS sequence"/>
</dbReference>
<evidence type="ECO:0000256" key="9">
    <source>
        <dbReference type="ARBA" id="ARBA00031529"/>
    </source>
</evidence>
<protein>
    <recommendedName>
        <fullName evidence="4 14">Corrinoid adenosyltransferase</fullName>
        <ecNumber evidence="3 14">2.5.1.17</ecNumber>
    </recommendedName>
    <alternativeName>
        <fullName evidence="9 14">Cob(II)alamin adenosyltransferase</fullName>
    </alternativeName>
    <alternativeName>
        <fullName evidence="11 14">Cob(II)yrinic acid a,c-diamide adenosyltransferase</fullName>
    </alternativeName>
    <alternativeName>
        <fullName evidence="10 14">Cobinamide/cobalamin adenosyltransferase</fullName>
    </alternativeName>
</protein>
<feature type="region of interest" description="Disordered" evidence="15">
    <location>
        <begin position="184"/>
        <end position="215"/>
    </location>
</feature>
<keyword evidence="6 14" id="KW-0808">Transferase</keyword>
<dbReference type="NCBIfam" id="TIGR00636">
    <property type="entry name" value="PduO_Nterm"/>
    <property type="match status" value="1"/>
</dbReference>
<dbReference type="RefSeq" id="WP_330503845.1">
    <property type="nucleotide sequence ID" value="NZ_JAZDUE010000003.1"/>
</dbReference>
<evidence type="ECO:0000256" key="2">
    <source>
        <dbReference type="ARBA" id="ARBA00007487"/>
    </source>
</evidence>
<evidence type="ECO:0000256" key="15">
    <source>
        <dbReference type="SAM" id="MobiDB-lite"/>
    </source>
</evidence>
<evidence type="ECO:0000313" key="17">
    <source>
        <dbReference type="EMBL" id="MEE4022556.1"/>
    </source>
</evidence>
<evidence type="ECO:0000256" key="5">
    <source>
        <dbReference type="ARBA" id="ARBA00022573"/>
    </source>
</evidence>
<evidence type="ECO:0000313" key="18">
    <source>
        <dbReference type="Proteomes" id="UP001335729"/>
    </source>
</evidence>
<comment type="catalytic activity">
    <reaction evidence="13 14">
        <text>2 cob(II)alamin + reduced [electron-transfer flavoprotein] + 2 ATP = 2 adenosylcob(III)alamin + 2 triphosphate + oxidized [electron-transfer flavoprotein] + 3 H(+)</text>
        <dbReference type="Rhea" id="RHEA:28671"/>
        <dbReference type="Rhea" id="RHEA-COMP:10685"/>
        <dbReference type="Rhea" id="RHEA-COMP:10686"/>
        <dbReference type="ChEBI" id="CHEBI:15378"/>
        <dbReference type="ChEBI" id="CHEBI:16304"/>
        <dbReference type="ChEBI" id="CHEBI:18036"/>
        <dbReference type="ChEBI" id="CHEBI:18408"/>
        <dbReference type="ChEBI" id="CHEBI:30616"/>
        <dbReference type="ChEBI" id="CHEBI:57692"/>
        <dbReference type="ChEBI" id="CHEBI:58307"/>
        <dbReference type="EC" id="2.5.1.17"/>
    </reaction>
</comment>